<dbReference type="Proteomes" id="UP000288794">
    <property type="component" value="Unassembled WGS sequence"/>
</dbReference>
<dbReference type="PIRSF" id="PIRSF038992">
    <property type="entry name" value="Aldolase_Ia"/>
    <property type="match status" value="1"/>
</dbReference>
<keyword evidence="3" id="KW-1185">Reference proteome</keyword>
<protein>
    <submittedName>
        <fullName evidence="2">Aldolase</fullName>
    </submittedName>
</protein>
<evidence type="ECO:0000256" key="1">
    <source>
        <dbReference type="ARBA" id="ARBA00023270"/>
    </source>
</evidence>
<evidence type="ECO:0000313" key="2">
    <source>
        <dbReference type="EMBL" id="RWR00930.1"/>
    </source>
</evidence>
<evidence type="ECO:0000313" key="3">
    <source>
        <dbReference type="Proteomes" id="UP000288794"/>
    </source>
</evidence>
<gene>
    <name evidence="2" type="ORF">ED28_15885</name>
</gene>
<dbReference type="AlphaFoldDB" id="A0A443IAC0"/>
<accession>A0A443IAC0</accession>
<keyword evidence="1" id="KW-0704">Schiff base</keyword>
<dbReference type="PANTHER" id="PTHR47916">
    <property type="entry name" value="FRUCTOSE-BISPHOSPHATE ALDOLASE CLASS 1"/>
    <property type="match status" value="1"/>
</dbReference>
<reference evidence="2 3" key="1">
    <citation type="submission" date="2014-04" db="EMBL/GenBank/DDBJ databases">
        <title>Draft genome sequence of Pantoea beijingensis strain LMG 27579, an emerging pathogen to Pleurotus eryngii with potential industrial application.</title>
        <authorList>
            <person name="Xu F."/>
            <person name="Liu Y."/>
            <person name="Wang S."/>
            <person name="Yin Y."/>
            <person name="Ma Y."/>
            <person name="Zhao S."/>
            <person name="Rong C."/>
        </authorList>
    </citation>
    <scope>NUCLEOTIDE SEQUENCE [LARGE SCALE GENOMIC DNA]</scope>
    <source>
        <strain evidence="2 3">LMG 27579</strain>
    </source>
</reference>
<dbReference type="SUPFAM" id="SSF51569">
    <property type="entry name" value="Aldolase"/>
    <property type="match status" value="1"/>
</dbReference>
<dbReference type="EMBL" id="JMEE01000044">
    <property type="protein sequence ID" value="RWR00930.1"/>
    <property type="molecule type" value="Genomic_DNA"/>
</dbReference>
<sequence length="282" mass="30300">MPGPHKVRLNRLFNLGKCLDVAIDHGIANEPDFLIGLEDISKVMGSLIDACPDAIQVNVGQADLLQQVARQPKPALVMRTDVGNAYNTTRHREMWAVLHNPEEPILAALQLDAAAVVVNLYMIPDEPGIFRQCVENISRLRHACDKYAMPLMIEPLVMAPAGQGAAYGSLGDVEKIVPLVRLARELGADIIKADPTENVSDFHRVVEAARCPTLVRGGGKGDIAGVLEKSAALMAQGASGMVYGRNVYQHDNPSRMVKALMAIIHQGASGGEALAIYTATGR</sequence>
<dbReference type="SMART" id="SM01133">
    <property type="entry name" value="DeoC"/>
    <property type="match status" value="1"/>
</dbReference>
<dbReference type="InterPro" id="IPR041720">
    <property type="entry name" value="FbaB-like"/>
</dbReference>
<dbReference type="InterPro" id="IPR050456">
    <property type="entry name" value="DeoC/FbaB_aldolase"/>
</dbReference>
<dbReference type="Gene3D" id="3.20.20.70">
    <property type="entry name" value="Aldolase class I"/>
    <property type="match status" value="1"/>
</dbReference>
<name>A0A443IAC0_9GAMM</name>
<dbReference type="RefSeq" id="WP_128179008.1">
    <property type="nucleotide sequence ID" value="NZ_CP071409.1"/>
</dbReference>
<dbReference type="Pfam" id="PF01791">
    <property type="entry name" value="DeoC"/>
    <property type="match status" value="1"/>
</dbReference>
<comment type="caution">
    <text evidence="2">The sequence shown here is derived from an EMBL/GenBank/DDBJ whole genome shotgun (WGS) entry which is preliminary data.</text>
</comment>
<dbReference type="InterPro" id="IPR002915">
    <property type="entry name" value="DeoC/FbaB/LacD_aldolase"/>
</dbReference>
<proteinExistence type="predicted"/>
<dbReference type="GO" id="GO:0004332">
    <property type="term" value="F:fructose-bisphosphate aldolase activity"/>
    <property type="evidence" value="ECO:0007669"/>
    <property type="project" value="InterPro"/>
</dbReference>
<organism evidence="2 3">
    <name type="scientific">[Pantoea] beijingensis</name>
    <dbReference type="NCBI Taxonomy" id="1324864"/>
    <lineage>
        <taxon>Bacteria</taxon>
        <taxon>Pseudomonadati</taxon>
        <taxon>Pseudomonadota</taxon>
        <taxon>Gammaproteobacteria</taxon>
        <taxon>Enterobacterales</taxon>
        <taxon>Erwiniaceae</taxon>
        <taxon>Erwinia</taxon>
    </lineage>
</organism>
<dbReference type="PANTHER" id="PTHR47916:SF1">
    <property type="entry name" value="3-HYDROXY-5-PHOSPHONOOXYPENTANE-2,4-DIONE THIOLASE"/>
    <property type="match status" value="1"/>
</dbReference>
<dbReference type="InterPro" id="IPR013785">
    <property type="entry name" value="Aldolase_TIM"/>
</dbReference>